<keyword evidence="2" id="KW-0732">Signal</keyword>
<reference evidence="3 4" key="1">
    <citation type="submission" date="2019-07" db="EMBL/GenBank/DDBJ databases">
        <authorList>
            <person name="Zhou L.-Y."/>
        </authorList>
    </citation>
    <scope>NUCLEOTIDE SEQUENCE [LARGE SCALE GENOMIC DNA]</scope>
    <source>
        <strain evidence="3 4">YIM 101269</strain>
    </source>
</reference>
<evidence type="ECO:0000256" key="2">
    <source>
        <dbReference type="SAM" id="SignalP"/>
    </source>
</evidence>
<evidence type="ECO:0000256" key="1">
    <source>
        <dbReference type="ARBA" id="ARBA00006987"/>
    </source>
</evidence>
<feature type="chain" id="PRO_5038382078" evidence="2">
    <location>
        <begin position="22"/>
        <end position="317"/>
    </location>
</feature>
<dbReference type="PIRSF" id="PIRSF017082">
    <property type="entry name" value="YflP"/>
    <property type="match status" value="1"/>
</dbReference>
<proteinExistence type="inferred from homology"/>
<dbReference type="Gene3D" id="3.40.190.10">
    <property type="entry name" value="Periplasmic binding protein-like II"/>
    <property type="match status" value="1"/>
</dbReference>
<accession>A0A553K082</accession>
<dbReference type="EMBL" id="VKKG01000003">
    <property type="protein sequence ID" value="TRY18110.1"/>
    <property type="molecule type" value="Genomic_DNA"/>
</dbReference>
<dbReference type="OrthoDB" id="9780943at2"/>
<gene>
    <name evidence="3" type="ORF">FOJ82_08610</name>
</gene>
<keyword evidence="4" id="KW-1185">Reference proteome</keyword>
<dbReference type="Gene3D" id="3.40.190.150">
    <property type="entry name" value="Bordetella uptake gene, domain 1"/>
    <property type="match status" value="1"/>
</dbReference>
<dbReference type="InterPro" id="IPR042100">
    <property type="entry name" value="Bug_dom1"/>
</dbReference>
<dbReference type="PROSITE" id="PS51257">
    <property type="entry name" value="PROKAR_LIPOPROTEIN"/>
    <property type="match status" value="1"/>
</dbReference>
<protein>
    <submittedName>
        <fullName evidence="3">Tripartite tricarboxylate transporter substrate binding protein</fullName>
    </submittedName>
</protein>
<dbReference type="Pfam" id="PF03401">
    <property type="entry name" value="TctC"/>
    <property type="match status" value="1"/>
</dbReference>
<name>A0A553K082_9ACTN</name>
<dbReference type="PANTHER" id="PTHR42928:SF5">
    <property type="entry name" value="BLR1237 PROTEIN"/>
    <property type="match status" value="1"/>
</dbReference>
<dbReference type="Proteomes" id="UP000317638">
    <property type="component" value="Unassembled WGS sequence"/>
</dbReference>
<evidence type="ECO:0000313" key="4">
    <source>
        <dbReference type="Proteomes" id="UP000317638"/>
    </source>
</evidence>
<dbReference type="PANTHER" id="PTHR42928">
    <property type="entry name" value="TRICARBOXYLATE-BINDING PROTEIN"/>
    <property type="match status" value="1"/>
</dbReference>
<dbReference type="InterPro" id="IPR005064">
    <property type="entry name" value="BUG"/>
</dbReference>
<dbReference type="AlphaFoldDB" id="A0A553K082"/>
<feature type="signal peptide" evidence="2">
    <location>
        <begin position="1"/>
        <end position="21"/>
    </location>
</feature>
<evidence type="ECO:0000313" key="3">
    <source>
        <dbReference type="EMBL" id="TRY18110.1"/>
    </source>
</evidence>
<dbReference type="CDD" id="cd07012">
    <property type="entry name" value="PBP2_Bug_TTT"/>
    <property type="match status" value="1"/>
</dbReference>
<dbReference type="RefSeq" id="WP_143938086.1">
    <property type="nucleotide sequence ID" value="NZ_VKKG01000003.1"/>
</dbReference>
<comment type="caution">
    <text evidence="3">The sequence shown here is derived from an EMBL/GenBank/DDBJ whole genome shotgun (WGS) entry which is preliminary data.</text>
</comment>
<sequence>MKRRTLIATVAAAALALGACSGGTGEEGGDSEFPTKDITLIVQAAAGGGSDLSSRALATALEPILGVSIVVENRPGASGSTAMLHVKDQPADGYTIGFGPVEIAMLGSMNYDVHPSDYDMLGQIMLGPGVLSVPADSPYNTLEEFVAAAQDKEMTVANSGAGSIWELAGASLADETGAQIKPVPFDGGAPAVAAVLGGQVDAAASGVNEVKQNLADGKLKVLAIFHSERHPEIPDVPTAAEQGYDIEIGGWGGIYAPKGLPEDVHETLESAIAEAVEQDSYQEIITGSGNLVVYRDSAEFTEFAESEAERFAGLLEG</sequence>
<organism evidence="3 4">
    <name type="scientific">Tessaracoccus rhinocerotis</name>
    <dbReference type="NCBI Taxonomy" id="1689449"/>
    <lineage>
        <taxon>Bacteria</taxon>
        <taxon>Bacillati</taxon>
        <taxon>Actinomycetota</taxon>
        <taxon>Actinomycetes</taxon>
        <taxon>Propionibacteriales</taxon>
        <taxon>Propionibacteriaceae</taxon>
        <taxon>Tessaracoccus</taxon>
    </lineage>
</organism>
<comment type="similarity">
    <text evidence="1">Belongs to the UPF0065 (bug) family.</text>
</comment>
<dbReference type="SUPFAM" id="SSF53850">
    <property type="entry name" value="Periplasmic binding protein-like II"/>
    <property type="match status" value="1"/>
</dbReference>